<evidence type="ECO:0000313" key="3">
    <source>
        <dbReference type="EMBL" id="GAX76425.1"/>
    </source>
</evidence>
<evidence type="ECO:0000256" key="2">
    <source>
        <dbReference type="SAM" id="Phobius"/>
    </source>
</evidence>
<name>A0A250X052_9CHLO</name>
<evidence type="ECO:0000313" key="4">
    <source>
        <dbReference type="Proteomes" id="UP000232323"/>
    </source>
</evidence>
<accession>A0A250X052</accession>
<dbReference type="OrthoDB" id="530947at2759"/>
<protein>
    <submittedName>
        <fullName evidence="3">Uncharacterized protein</fullName>
    </submittedName>
</protein>
<dbReference type="Gene3D" id="1.10.287.70">
    <property type="match status" value="1"/>
</dbReference>
<feature type="compositionally biased region" description="Basic and acidic residues" evidence="1">
    <location>
        <begin position="626"/>
        <end position="638"/>
    </location>
</feature>
<feature type="region of interest" description="Disordered" evidence="1">
    <location>
        <begin position="620"/>
        <end position="639"/>
    </location>
</feature>
<keyword evidence="4" id="KW-1185">Reference proteome</keyword>
<keyword evidence="2" id="KW-0812">Transmembrane</keyword>
<comment type="caution">
    <text evidence="3">The sequence shown here is derived from an EMBL/GenBank/DDBJ whole genome shotgun (WGS) entry which is preliminary data.</text>
</comment>
<dbReference type="AlphaFoldDB" id="A0A250X052"/>
<dbReference type="SUPFAM" id="SSF53850">
    <property type="entry name" value="Periplasmic binding protein-like II"/>
    <property type="match status" value="1"/>
</dbReference>
<dbReference type="Proteomes" id="UP000232323">
    <property type="component" value="Unassembled WGS sequence"/>
</dbReference>
<sequence>MCWKLAGALLRKNIMETNLQRMNEPLFTASRNLLQNVSDQWHTPPEAIRVCVLNAAPVVSPINSVADGAVLSAVEANNLLQGFGIDMASVMFSQILNWNYTVTYYEAGFDELIYKIRMGIDCDVGVQSFFISPSNGDLCIPNQCPTLPADWDFNINNDTAYAPYMCCIDFSYPYFTGGWTLMSQIQVLPGSQNYISIFFQIDIVQTIAVCVICVFFMAHLIWLIERTQYGKSILLTNPKEGFSVKYLDGLKDGVWFASTTLMNGIVNSEKTVITPPGKAVTTLWVFFGVLILSFITSLLSSTLTTDLLNINQILTVQQVEGKLMCIEEGYVENFFTSTFSGISVQKYLVPSVFDCYPLVSTGAVDVVFDVREQSITWFQSGNGAGLLISPVLISQGYGMVVKEKWEYESWLDEALLMWENAVVSTTPPYSSSSAKWFNGDPTQITYGGTAPNAPPAPYNWAVIAAAAALTGSYMLLQGFVILAHYLAKKMAERDQRVGMMTLDSTDPSHYSVAKRSAKSFVSRMATMASMISEGPGAHHIEKIIQQQENNDMSIADAGMKSFTRGGGGGMKSFSSGHPGLFSKSFAAGGITTSLSAGDHSTHSEVIASIKAAGGGTSFSHPVGSLHGDHAAKNKDDYHGAQGFSSVENDQVLQSMQTNMLEMKRQIAALCQSVQSAGSGQSSMHFMRGNKGGGGHNGSLEASLVSSAPSQFGSSTGQPLMSRELAAEHTLASSLNTVMTAPNKAGSDGMNHAKSGNYHAAAATLSLAHHQDISPSSSLLGGIVTTAPASDVTPIVSDDLVHKF</sequence>
<feature type="transmembrane region" description="Helical" evidence="2">
    <location>
        <begin position="279"/>
        <end position="299"/>
    </location>
</feature>
<organism evidence="3 4">
    <name type="scientific">Chlamydomonas eustigma</name>
    <dbReference type="NCBI Taxonomy" id="1157962"/>
    <lineage>
        <taxon>Eukaryota</taxon>
        <taxon>Viridiplantae</taxon>
        <taxon>Chlorophyta</taxon>
        <taxon>core chlorophytes</taxon>
        <taxon>Chlorophyceae</taxon>
        <taxon>CS clade</taxon>
        <taxon>Chlamydomonadales</taxon>
        <taxon>Chlamydomonadaceae</taxon>
        <taxon>Chlamydomonas</taxon>
    </lineage>
</organism>
<dbReference type="SUPFAM" id="SSF81324">
    <property type="entry name" value="Voltage-gated potassium channels"/>
    <property type="match status" value="1"/>
</dbReference>
<dbReference type="EMBL" id="BEGY01000017">
    <property type="protein sequence ID" value="GAX76425.1"/>
    <property type="molecule type" value="Genomic_DNA"/>
</dbReference>
<gene>
    <name evidence="3" type="ORF">CEUSTIGMA_g3870.t1</name>
</gene>
<keyword evidence="2" id="KW-0472">Membrane</keyword>
<reference evidence="3 4" key="1">
    <citation type="submission" date="2017-08" db="EMBL/GenBank/DDBJ databases">
        <title>Acidophilic green algal genome provides insights into adaptation to an acidic environment.</title>
        <authorList>
            <person name="Hirooka S."/>
            <person name="Hirose Y."/>
            <person name="Kanesaki Y."/>
            <person name="Higuchi S."/>
            <person name="Fujiwara T."/>
            <person name="Onuma R."/>
            <person name="Era A."/>
            <person name="Ohbayashi R."/>
            <person name="Uzuka A."/>
            <person name="Nozaki H."/>
            <person name="Yoshikawa H."/>
            <person name="Miyagishima S.Y."/>
        </authorList>
    </citation>
    <scope>NUCLEOTIDE SEQUENCE [LARGE SCALE GENOMIC DNA]</scope>
    <source>
        <strain evidence="3 4">NIES-2499</strain>
    </source>
</reference>
<keyword evidence="2" id="KW-1133">Transmembrane helix</keyword>
<evidence type="ECO:0000256" key="1">
    <source>
        <dbReference type="SAM" id="MobiDB-lite"/>
    </source>
</evidence>
<feature type="transmembrane region" description="Helical" evidence="2">
    <location>
        <begin position="203"/>
        <end position="224"/>
    </location>
</feature>
<proteinExistence type="predicted"/>